<organism evidence="2 3">
    <name type="scientific">Arthrobacter nitrophenolicus</name>
    <dbReference type="NCBI Taxonomy" id="683150"/>
    <lineage>
        <taxon>Bacteria</taxon>
        <taxon>Bacillati</taxon>
        <taxon>Actinomycetota</taxon>
        <taxon>Actinomycetes</taxon>
        <taxon>Micrococcales</taxon>
        <taxon>Micrococcaceae</taxon>
        <taxon>Arthrobacter</taxon>
    </lineage>
</organism>
<accession>A0A4R5Y015</accession>
<dbReference type="Gene3D" id="3.40.50.1820">
    <property type="entry name" value="alpha/beta hydrolase"/>
    <property type="match status" value="1"/>
</dbReference>
<dbReference type="PRINTS" id="PR00111">
    <property type="entry name" value="ABHYDROLASE"/>
</dbReference>
<comment type="caution">
    <text evidence="2">The sequence shown here is derived from an EMBL/GenBank/DDBJ whole genome shotgun (WGS) entry which is preliminary data.</text>
</comment>
<dbReference type="EMBL" id="SMZQ01000006">
    <property type="protein sequence ID" value="TDL36796.1"/>
    <property type="molecule type" value="Genomic_DNA"/>
</dbReference>
<reference evidence="2 3" key="1">
    <citation type="submission" date="2019-03" db="EMBL/GenBank/DDBJ databases">
        <title>Genome Sequencing and Assembly of Various Microbes Isolated from Partially Reclaimed Soil and Acid Mine Drainage (AMD) Site.</title>
        <authorList>
            <person name="Steinbock B."/>
            <person name="Bechtold R."/>
            <person name="Sevigny J.L."/>
            <person name="Thomas D."/>
            <person name="Cuthill L.R."/>
            <person name="Aveiro Johannsen E.J."/>
            <person name="Thomas K."/>
            <person name="Ghosh A."/>
        </authorList>
    </citation>
    <scope>NUCLEOTIDE SEQUENCE [LARGE SCALE GENOMIC DNA]</scope>
    <source>
        <strain evidence="2 3">S-A1</strain>
    </source>
</reference>
<evidence type="ECO:0000259" key="1">
    <source>
        <dbReference type="Pfam" id="PF00561"/>
    </source>
</evidence>
<dbReference type="STRING" id="683150.G205_15250"/>
<dbReference type="SUPFAM" id="SSF53474">
    <property type="entry name" value="alpha/beta-Hydrolases"/>
    <property type="match status" value="1"/>
</dbReference>
<sequence>MTPCPSSATLVRGGLFGRPCVKGPIPVPWLDVLGNDIHYTDSGRGRSVVLLHGHASGAACWEPIISELEQDFRVLAYDTYDHGWSSNSPRQGPLVDRVAELDAFITALGLEQPVIVGQSMGGMTALRWAVRHPRGAAALVVCGMGWPLVVPPPGQAGQPEKFEVFSSLDDDERIWLGVGDSFTEQWVADNPRDYARYIRVRSTATAIEAARHPRSLEESQGEFLSADPSDVEWFQQGLESVASPLLVLIGDQERPRIRRGAEHVAATVPGARLLVVEDAGHNAYFQRQDILVEAIRNIAGAA</sequence>
<evidence type="ECO:0000313" key="3">
    <source>
        <dbReference type="Proteomes" id="UP000294621"/>
    </source>
</evidence>
<gene>
    <name evidence="2" type="ORF">E2R57_12710</name>
</gene>
<dbReference type="InterPro" id="IPR050266">
    <property type="entry name" value="AB_hydrolase_sf"/>
</dbReference>
<proteinExistence type="predicted"/>
<dbReference type="InterPro" id="IPR029058">
    <property type="entry name" value="AB_hydrolase_fold"/>
</dbReference>
<dbReference type="GO" id="GO:0016787">
    <property type="term" value="F:hydrolase activity"/>
    <property type="evidence" value="ECO:0007669"/>
    <property type="project" value="UniProtKB-KW"/>
</dbReference>
<dbReference type="InterPro" id="IPR000073">
    <property type="entry name" value="AB_hydrolase_1"/>
</dbReference>
<evidence type="ECO:0000313" key="2">
    <source>
        <dbReference type="EMBL" id="TDL36796.1"/>
    </source>
</evidence>
<keyword evidence="2" id="KW-0378">Hydrolase</keyword>
<name>A0A4R5Y015_9MICC</name>
<dbReference type="OrthoDB" id="2987348at2"/>
<dbReference type="PANTHER" id="PTHR43798">
    <property type="entry name" value="MONOACYLGLYCEROL LIPASE"/>
    <property type="match status" value="1"/>
</dbReference>
<dbReference type="Pfam" id="PF00561">
    <property type="entry name" value="Abhydrolase_1"/>
    <property type="match status" value="1"/>
</dbReference>
<dbReference type="Proteomes" id="UP000294621">
    <property type="component" value="Unassembled WGS sequence"/>
</dbReference>
<protein>
    <submittedName>
        <fullName evidence="2">Alpha/beta hydrolase</fullName>
    </submittedName>
</protein>
<feature type="domain" description="AB hydrolase-1" evidence="1">
    <location>
        <begin position="48"/>
        <end position="286"/>
    </location>
</feature>
<dbReference type="AlphaFoldDB" id="A0A4R5Y015"/>